<dbReference type="EMBL" id="WIXE01016214">
    <property type="protein sequence ID" value="KAK5972848.1"/>
    <property type="molecule type" value="Genomic_DNA"/>
</dbReference>
<reference evidence="2 3" key="1">
    <citation type="submission" date="2019-10" db="EMBL/GenBank/DDBJ databases">
        <title>Assembly and Annotation for the nematode Trichostrongylus colubriformis.</title>
        <authorList>
            <person name="Martin J."/>
        </authorList>
    </citation>
    <scope>NUCLEOTIDE SEQUENCE [LARGE SCALE GENOMIC DNA]</scope>
    <source>
        <strain evidence="2">G859</strain>
        <tissue evidence="2">Whole worm</tissue>
    </source>
</reference>
<comment type="caution">
    <text evidence="2">The sequence shown here is derived from an EMBL/GenBank/DDBJ whole genome shotgun (WGS) entry which is preliminary data.</text>
</comment>
<keyword evidence="1" id="KW-0732">Signal</keyword>
<protein>
    <submittedName>
        <fullName evidence="2">Uncharacterized protein</fullName>
    </submittedName>
</protein>
<evidence type="ECO:0000313" key="2">
    <source>
        <dbReference type="EMBL" id="KAK5972848.1"/>
    </source>
</evidence>
<sequence length="177" mass="20376">MSNTMAVTVLLLLLLFLPSAVNITVTLSRIAGTPKYFFEARSLIVCRTKCERENIAAEVEEKGVTSYDYDRGLIRYVGICCARLVTYSRISAKLIFDIENEPVVEQAVGVLEYRVLTDDDDLHEPIWSLSQIVRERTINVSDLKCGYLYQFRLTLITTRIIDRRTSAWISNRHLCRY</sequence>
<organism evidence="2 3">
    <name type="scientific">Trichostrongylus colubriformis</name>
    <name type="common">Black scour worm</name>
    <dbReference type="NCBI Taxonomy" id="6319"/>
    <lineage>
        <taxon>Eukaryota</taxon>
        <taxon>Metazoa</taxon>
        <taxon>Ecdysozoa</taxon>
        <taxon>Nematoda</taxon>
        <taxon>Chromadorea</taxon>
        <taxon>Rhabditida</taxon>
        <taxon>Rhabditina</taxon>
        <taxon>Rhabditomorpha</taxon>
        <taxon>Strongyloidea</taxon>
        <taxon>Trichostrongylidae</taxon>
        <taxon>Trichostrongylus</taxon>
    </lineage>
</organism>
<proteinExistence type="predicted"/>
<keyword evidence="3" id="KW-1185">Reference proteome</keyword>
<accession>A0AAN8FY91</accession>
<gene>
    <name evidence="2" type="ORF">GCK32_004981</name>
</gene>
<feature type="chain" id="PRO_5043023627" evidence="1">
    <location>
        <begin position="23"/>
        <end position="177"/>
    </location>
</feature>
<evidence type="ECO:0000256" key="1">
    <source>
        <dbReference type="SAM" id="SignalP"/>
    </source>
</evidence>
<feature type="signal peptide" evidence="1">
    <location>
        <begin position="1"/>
        <end position="22"/>
    </location>
</feature>
<dbReference type="Proteomes" id="UP001331761">
    <property type="component" value="Unassembled WGS sequence"/>
</dbReference>
<dbReference type="AlphaFoldDB" id="A0AAN8FY91"/>
<evidence type="ECO:0000313" key="3">
    <source>
        <dbReference type="Proteomes" id="UP001331761"/>
    </source>
</evidence>
<name>A0AAN8FY91_TRICO</name>